<evidence type="ECO:0000256" key="1">
    <source>
        <dbReference type="ARBA" id="ARBA00004651"/>
    </source>
</evidence>
<reference evidence="8 9" key="1">
    <citation type="submission" date="2020-07" db="EMBL/GenBank/DDBJ databases">
        <title>Sequencing the genomes of 1000 actinobacteria strains.</title>
        <authorList>
            <person name="Klenk H.-P."/>
        </authorList>
    </citation>
    <scope>NUCLEOTIDE SEQUENCE [LARGE SCALE GENOMIC DNA]</scope>
    <source>
        <strain evidence="8 9">DSM 22083</strain>
    </source>
</reference>
<feature type="transmembrane region" description="Helical" evidence="6">
    <location>
        <begin position="150"/>
        <end position="175"/>
    </location>
</feature>
<feature type="transmembrane region" description="Helical" evidence="6">
    <location>
        <begin position="264"/>
        <end position="281"/>
    </location>
</feature>
<keyword evidence="5 6" id="KW-0472">Membrane</keyword>
<evidence type="ECO:0000256" key="4">
    <source>
        <dbReference type="ARBA" id="ARBA00022989"/>
    </source>
</evidence>
<dbReference type="AlphaFoldDB" id="A0A7Y9LBT1"/>
<comment type="subcellular location">
    <subcellularLocation>
        <location evidence="1">Cell membrane</location>
        <topology evidence="1">Multi-pass membrane protein</topology>
    </subcellularLocation>
</comment>
<gene>
    <name evidence="8" type="ORF">BKA15_005473</name>
</gene>
<dbReference type="InterPro" id="IPR050189">
    <property type="entry name" value="MFS_Efflux_Transporters"/>
</dbReference>
<accession>A0A7Y9LBT1</accession>
<evidence type="ECO:0000313" key="9">
    <source>
        <dbReference type="Proteomes" id="UP000569914"/>
    </source>
</evidence>
<feature type="transmembrane region" description="Helical" evidence="6">
    <location>
        <begin position="181"/>
        <end position="198"/>
    </location>
</feature>
<dbReference type="InterPro" id="IPR020846">
    <property type="entry name" value="MFS_dom"/>
</dbReference>
<dbReference type="RefSeq" id="WP_218871596.1">
    <property type="nucleotide sequence ID" value="NZ_JACCBU010000001.1"/>
</dbReference>
<dbReference type="GO" id="GO:0022857">
    <property type="term" value="F:transmembrane transporter activity"/>
    <property type="evidence" value="ECO:0007669"/>
    <property type="project" value="InterPro"/>
</dbReference>
<dbReference type="GO" id="GO:0005886">
    <property type="term" value="C:plasma membrane"/>
    <property type="evidence" value="ECO:0007669"/>
    <property type="project" value="UniProtKB-SubCell"/>
</dbReference>
<evidence type="ECO:0000256" key="5">
    <source>
        <dbReference type="ARBA" id="ARBA00023136"/>
    </source>
</evidence>
<keyword evidence="9" id="KW-1185">Reference proteome</keyword>
<evidence type="ECO:0000256" key="3">
    <source>
        <dbReference type="ARBA" id="ARBA00022692"/>
    </source>
</evidence>
<protein>
    <submittedName>
        <fullName evidence="8">Putative MFS family arabinose efflux permease</fullName>
    </submittedName>
</protein>
<dbReference type="SUPFAM" id="SSF103473">
    <property type="entry name" value="MFS general substrate transporter"/>
    <property type="match status" value="1"/>
</dbReference>
<feature type="transmembrane region" description="Helical" evidence="6">
    <location>
        <begin position="90"/>
        <end position="109"/>
    </location>
</feature>
<feature type="transmembrane region" description="Helical" evidence="6">
    <location>
        <begin position="65"/>
        <end position="83"/>
    </location>
</feature>
<dbReference type="EMBL" id="JACCBU010000001">
    <property type="protein sequence ID" value="NYE74144.1"/>
    <property type="molecule type" value="Genomic_DNA"/>
</dbReference>
<feature type="transmembrane region" description="Helical" evidence="6">
    <location>
        <begin position="318"/>
        <end position="343"/>
    </location>
</feature>
<feature type="transmembrane region" description="Helical" evidence="6">
    <location>
        <begin position="26"/>
        <end position="53"/>
    </location>
</feature>
<feature type="transmembrane region" description="Helical" evidence="6">
    <location>
        <begin position="355"/>
        <end position="377"/>
    </location>
</feature>
<feature type="transmembrane region" description="Helical" evidence="6">
    <location>
        <begin position="227"/>
        <end position="252"/>
    </location>
</feature>
<comment type="caution">
    <text evidence="8">The sequence shown here is derived from an EMBL/GenBank/DDBJ whole genome shotgun (WGS) entry which is preliminary data.</text>
</comment>
<keyword evidence="4 6" id="KW-1133">Transmembrane helix</keyword>
<feature type="transmembrane region" description="Helical" evidence="6">
    <location>
        <begin position="115"/>
        <end position="138"/>
    </location>
</feature>
<evidence type="ECO:0000256" key="6">
    <source>
        <dbReference type="SAM" id="Phobius"/>
    </source>
</evidence>
<feature type="transmembrane region" description="Helical" evidence="6">
    <location>
        <begin position="293"/>
        <end position="312"/>
    </location>
</feature>
<dbReference type="PROSITE" id="PS50850">
    <property type="entry name" value="MFS"/>
    <property type="match status" value="1"/>
</dbReference>
<evidence type="ECO:0000313" key="8">
    <source>
        <dbReference type="EMBL" id="NYE74144.1"/>
    </source>
</evidence>
<dbReference type="Proteomes" id="UP000569914">
    <property type="component" value="Unassembled WGS sequence"/>
</dbReference>
<dbReference type="PANTHER" id="PTHR43124">
    <property type="entry name" value="PURINE EFFLUX PUMP PBUE"/>
    <property type="match status" value="1"/>
</dbReference>
<feature type="transmembrane region" description="Helical" evidence="6">
    <location>
        <begin position="383"/>
        <end position="402"/>
    </location>
</feature>
<organism evidence="8 9">
    <name type="scientific">Microlunatus parietis</name>
    <dbReference type="NCBI Taxonomy" id="682979"/>
    <lineage>
        <taxon>Bacteria</taxon>
        <taxon>Bacillati</taxon>
        <taxon>Actinomycetota</taxon>
        <taxon>Actinomycetes</taxon>
        <taxon>Propionibacteriales</taxon>
        <taxon>Propionibacteriaceae</taxon>
        <taxon>Microlunatus</taxon>
    </lineage>
</organism>
<keyword evidence="2" id="KW-1003">Cell membrane</keyword>
<evidence type="ECO:0000259" key="7">
    <source>
        <dbReference type="PROSITE" id="PS50850"/>
    </source>
</evidence>
<name>A0A7Y9LBT1_9ACTN</name>
<evidence type="ECO:0000256" key="2">
    <source>
        <dbReference type="ARBA" id="ARBA00022475"/>
    </source>
</evidence>
<proteinExistence type="predicted"/>
<dbReference type="InterPro" id="IPR011701">
    <property type="entry name" value="MFS"/>
</dbReference>
<dbReference type="Gene3D" id="1.20.1250.20">
    <property type="entry name" value="MFS general substrate transporter like domains"/>
    <property type="match status" value="1"/>
</dbReference>
<dbReference type="InterPro" id="IPR036259">
    <property type="entry name" value="MFS_trans_sf"/>
</dbReference>
<keyword evidence="3 6" id="KW-0812">Transmembrane</keyword>
<dbReference type="Pfam" id="PF07690">
    <property type="entry name" value="MFS_1"/>
    <property type="match status" value="1"/>
</dbReference>
<feature type="domain" description="Major facilitator superfamily (MFS) profile" evidence="7">
    <location>
        <begin position="26"/>
        <end position="406"/>
    </location>
</feature>
<dbReference type="PANTHER" id="PTHR43124:SF10">
    <property type="entry name" value="PURINE EFFLUX PUMP PBUE"/>
    <property type="match status" value="1"/>
</dbReference>
<sequence>MKPAAMVGNEPVGAPRPLPDRRIAATIWPLLVCAVIGLVPFTVFSTFLVQIAADAGSDTATVGTLRGLGGIAALLIGVLLAPLIDRWSRLRVRTVALAVLAVSCLVGAVGSYPTLIVFCLGVGAATAALSPVLLALAADRFSDAASSGRAATMITAGQTIAAIMAGPLVGLLALWPGWRGALVLTAIIALLLVAGSLARNPWTSSGKRRGDALTGLALRSVLRDRTVAGLIIIAFLRTAAFMGQLAFLAAFYHDRFGLDVAQFALVWTVSGVSFFLGNFLAGRTLARLPGDAAKPLLIIALIAATGALALIFTAPTLVVAIAGTAATAICHAVIAAAVVDQLVKRASRRAPTLALNAAGMSLGVFAGATVGGAGLALAGYPGLLIGLGALTAIGTLVAVGCLDSRTASVPATG</sequence>